<accession>A0A8D8GH53</accession>
<keyword evidence="1" id="KW-1133">Transmembrane helix</keyword>
<name>A0A8D8GH53_CULPI</name>
<feature type="transmembrane region" description="Helical" evidence="1">
    <location>
        <begin position="71"/>
        <end position="95"/>
    </location>
</feature>
<evidence type="ECO:0000256" key="1">
    <source>
        <dbReference type="SAM" id="Phobius"/>
    </source>
</evidence>
<protein>
    <submittedName>
        <fullName evidence="2">(northern house mosquito) hypothetical protein</fullName>
    </submittedName>
</protein>
<dbReference type="EMBL" id="HBUE01154442">
    <property type="protein sequence ID" value="CAG6506998.1"/>
    <property type="molecule type" value="Transcribed_RNA"/>
</dbReference>
<feature type="transmembrane region" description="Helical" evidence="1">
    <location>
        <begin position="39"/>
        <end position="59"/>
    </location>
</feature>
<reference evidence="2" key="1">
    <citation type="submission" date="2021-05" db="EMBL/GenBank/DDBJ databases">
        <authorList>
            <person name="Alioto T."/>
            <person name="Alioto T."/>
            <person name="Gomez Garrido J."/>
        </authorList>
    </citation>
    <scope>NUCLEOTIDE SEQUENCE</scope>
</reference>
<dbReference type="AlphaFoldDB" id="A0A8D8GH53"/>
<sequence length="109" mass="12590">MFRAATSQVVVAFSGLRLFGSPPGMMALALKIDSGRTCFFFWLLLFSSGKLNLIFRFHALSNAYDFLCNDFWRVIAMGFCAGGFSLLLLFTWILVEFRFHEDSRRNFFF</sequence>
<dbReference type="EMBL" id="HBUE01259488">
    <property type="protein sequence ID" value="CAG6558327.1"/>
    <property type="molecule type" value="Transcribed_RNA"/>
</dbReference>
<keyword evidence="1" id="KW-0472">Membrane</keyword>
<keyword evidence="1" id="KW-0812">Transmembrane</keyword>
<proteinExistence type="predicted"/>
<evidence type="ECO:0000313" key="2">
    <source>
        <dbReference type="EMBL" id="CAG6506998.1"/>
    </source>
</evidence>
<organism evidence="2">
    <name type="scientific">Culex pipiens</name>
    <name type="common">House mosquito</name>
    <dbReference type="NCBI Taxonomy" id="7175"/>
    <lineage>
        <taxon>Eukaryota</taxon>
        <taxon>Metazoa</taxon>
        <taxon>Ecdysozoa</taxon>
        <taxon>Arthropoda</taxon>
        <taxon>Hexapoda</taxon>
        <taxon>Insecta</taxon>
        <taxon>Pterygota</taxon>
        <taxon>Neoptera</taxon>
        <taxon>Endopterygota</taxon>
        <taxon>Diptera</taxon>
        <taxon>Nematocera</taxon>
        <taxon>Culicoidea</taxon>
        <taxon>Culicidae</taxon>
        <taxon>Culicinae</taxon>
        <taxon>Culicini</taxon>
        <taxon>Culex</taxon>
        <taxon>Culex</taxon>
    </lineage>
</organism>